<reference evidence="2" key="1">
    <citation type="submission" date="2021-06" db="EMBL/GenBank/DDBJ databases">
        <authorList>
            <person name="Hodson N. C."/>
            <person name="Mongue J. A."/>
            <person name="Jaron S. K."/>
        </authorList>
    </citation>
    <scope>NUCLEOTIDE SEQUENCE</scope>
</reference>
<dbReference type="AlphaFoldDB" id="A0A8J2KI82"/>
<dbReference type="Pfam" id="PF00566">
    <property type="entry name" value="RabGAP-TBC"/>
    <property type="match status" value="1"/>
</dbReference>
<dbReference type="PANTHER" id="PTHR13399:SF2">
    <property type="entry name" value="TRANSLOCON-ASSOCIATED PROTEIN SUBUNIT GAMMA"/>
    <property type="match status" value="1"/>
</dbReference>
<dbReference type="EMBL" id="CAJVCH010295152">
    <property type="protein sequence ID" value="CAG7785372.1"/>
    <property type="molecule type" value="Genomic_DNA"/>
</dbReference>
<evidence type="ECO:0000259" key="1">
    <source>
        <dbReference type="PROSITE" id="PS50086"/>
    </source>
</evidence>
<feature type="non-terminal residue" evidence="2">
    <location>
        <position position="1"/>
    </location>
</feature>
<accession>A0A8J2KI82</accession>
<comment type="caution">
    <text evidence="2">The sequence shown here is derived from an EMBL/GenBank/DDBJ whole genome shotgun (WGS) entry which is preliminary data.</text>
</comment>
<name>A0A8J2KI82_9HEXA</name>
<dbReference type="PROSITE" id="PS50086">
    <property type="entry name" value="TBC_RABGAP"/>
    <property type="match status" value="1"/>
</dbReference>
<dbReference type="GO" id="GO:0005783">
    <property type="term" value="C:endoplasmic reticulum"/>
    <property type="evidence" value="ECO:0007669"/>
    <property type="project" value="TreeGrafter"/>
</dbReference>
<dbReference type="InterPro" id="IPR000195">
    <property type="entry name" value="Rab-GAP-TBC_dom"/>
</dbReference>
<dbReference type="PANTHER" id="PTHR13399">
    <property type="entry name" value="TRANSLOCON-ASSOCIATED PROTEIN TRAP , GAMMA SUBUNIT"/>
    <property type="match status" value="1"/>
</dbReference>
<evidence type="ECO:0000313" key="2">
    <source>
        <dbReference type="EMBL" id="CAG7785372.1"/>
    </source>
</evidence>
<dbReference type="OrthoDB" id="289721at2759"/>
<organism evidence="2 3">
    <name type="scientific">Allacma fusca</name>
    <dbReference type="NCBI Taxonomy" id="39272"/>
    <lineage>
        <taxon>Eukaryota</taxon>
        <taxon>Metazoa</taxon>
        <taxon>Ecdysozoa</taxon>
        <taxon>Arthropoda</taxon>
        <taxon>Hexapoda</taxon>
        <taxon>Collembola</taxon>
        <taxon>Symphypleona</taxon>
        <taxon>Sminthuridae</taxon>
        <taxon>Allacma</taxon>
    </lineage>
</organism>
<keyword evidence="3" id="KW-1185">Reference proteome</keyword>
<gene>
    <name evidence="2" type="ORF">AFUS01_LOCUS24001</name>
</gene>
<evidence type="ECO:0000313" key="3">
    <source>
        <dbReference type="Proteomes" id="UP000708208"/>
    </source>
</evidence>
<sequence length="127" mass="14607">MHIWVLFTFRKLWENLADQYLQQRGLDWARVVAKCKAFENARDEEIADQIQKDLHRTGCTGFTGAEQAVLKRVLVAYAKWNPSVGYCQGFNMIGAMLLQMTGEDELLTLKIFVFLIEGILPQGYFSQ</sequence>
<dbReference type="Proteomes" id="UP000708208">
    <property type="component" value="Unassembled WGS sequence"/>
</dbReference>
<proteinExistence type="predicted"/>
<feature type="domain" description="Rab-GAP TBC" evidence="1">
    <location>
        <begin position="18"/>
        <end position="127"/>
    </location>
</feature>
<protein>
    <recommendedName>
        <fullName evidence="1">Rab-GAP TBC domain-containing protein</fullName>
    </recommendedName>
</protein>